<evidence type="ECO:0000313" key="12">
    <source>
        <dbReference type="Proteomes" id="UP001189429"/>
    </source>
</evidence>
<evidence type="ECO:0000256" key="3">
    <source>
        <dbReference type="ARBA" id="ARBA00012561"/>
    </source>
</evidence>
<organism evidence="11 12">
    <name type="scientific">Prorocentrum cordatum</name>
    <dbReference type="NCBI Taxonomy" id="2364126"/>
    <lineage>
        <taxon>Eukaryota</taxon>
        <taxon>Sar</taxon>
        <taxon>Alveolata</taxon>
        <taxon>Dinophyceae</taxon>
        <taxon>Prorocentrales</taxon>
        <taxon>Prorocentraceae</taxon>
        <taxon>Prorocentrum</taxon>
    </lineage>
</organism>
<gene>
    <name evidence="11" type="ORF">PCOR1329_LOCUS39737</name>
</gene>
<evidence type="ECO:0000256" key="2">
    <source>
        <dbReference type="ARBA" id="ARBA00006044"/>
    </source>
</evidence>
<dbReference type="PANTHER" id="PTHR33753:SF2">
    <property type="entry name" value="GLYCOSIDE HYDROLASE FAMILY 7 PROTEIN"/>
    <property type="match status" value="1"/>
</dbReference>
<evidence type="ECO:0000256" key="5">
    <source>
        <dbReference type="ARBA" id="ARBA00022801"/>
    </source>
</evidence>
<dbReference type="InterPro" id="IPR037019">
    <property type="entry name" value="Glyco_hydro_7_sf"/>
</dbReference>
<evidence type="ECO:0000256" key="7">
    <source>
        <dbReference type="ARBA" id="ARBA00023277"/>
    </source>
</evidence>
<keyword evidence="8" id="KW-0326">Glycosidase</keyword>
<evidence type="ECO:0000256" key="4">
    <source>
        <dbReference type="ARBA" id="ARBA00022729"/>
    </source>
</evidence>
<feature type="region of interest" description="Disordered" evidence="10">
    <location>
        <begin position="182"/>
        <end position="209"/>
    </location>
</feature>
<reference evidence="11" key="1">
    <citation type="submission" date="2023-10" db="EMBL/GenBank/DDBJ databases">
        <authorList>
            <person name="Chen Y."/>
            <person name="Shah S."/>
            <person name="Dougan E. K."/>
            <person name="Thang M."/>
            <person name="Chan C."/>
        </authorList>
    </citation>
    <scope>NUCLEOTIDE SEQUENCE [LARGE SCALE GENOMIC DNA]</scope>
</reference>
<feature type="compositionally biased region" description="Basic and acidic residues" evidence="10">
    <location>
        <begin position="58"/>
        <end position="86"/>
    </location>
</feature>
<feature type="region of interest" description="Disordered" evidence="10">
    <location>
        <begin position="29"/>
        <end position="91"/>
    </location>
</feature>
<dbReference type="InterPro" id="IPR013320">
    <property type="entry name" value="ConA-like_dom_sf"/>
</dbReference>
<feature type="region of interest" description="Disordered" evidence="10">
    <location>
        <begin position="1242"/>
        <end position="1287"/>
    </location>
</feature>
<evidence type="ECO:0000256" key="8">
    <source>
        <dbReference type="ARBA" id="ARBA00023295"/>
    </source>
</evidence>
<keyword evidence="7" id="KW-0119">Carbohydrate metabolism</keyword>
<keyword evidence="5" id="KW-0378">Hydrolase</keyword>
<evidence type="ECO:0000256" key="1">
    <source>
        <dbReference type="ARBA" id="ARBA00001641"/>
    </source>
</evidence>
<dbReference type="SUPFAM" id="SSF49899">
    <property type="entry name" value="Concanavalin A-like lectins/glucanases"/>
    <property type="match status" value="3"/>
</dbReference>
<keyword evidence="12" id="KW-1185">Reference proteome</keyword>
<feature type="region of interest" description="Disordered" evidence="10">
    <location>
        <begin position="517"/>
        <end position="540"/>
    </location>
</feature>
<proteinExistence type="inferred from homology"/>
<feature type="region of interest" description="Disordered" evidence="10">
    <location>
        <begin position="847"/>
        <end position="889"/>
    </location>
</feature>
<keyword evidence="9" id="KW-0624">Polysaccharide degradation</keyword>
<feature type="compositionally biased region" description="Low complexity" evidence="10">
    <location>
        <begin position="518"/>
        <end position="528"/>
    </location>
</feature>
<dbReference type="PANTHER" id="PTHR33753">
    <property type="entry name" value="1,4-BETA-D-GLUCAN CELLOBIOHYDROLASE B"/>
    <property type="match status" value="1"/>
</dbReference>
<dbReference type="Gene3D" id="2.70.100.10">
    <property type="entry name" value="Glycoside hydrolase, family 7, domain"/>
    <property type="match status" value="3"/>
</dbReference>
<name>A0ABN9TKE8_9DINO</name>
<feature type="compositionally biased region" description="Polar residues" evidence="10">
    <location>
        <begin position="39"/>
        <end position="50"/>
    </location>
</feature>
<keyword evidence="6" id="KW-0136">Cellulose degradation</keyword>
<sequence length="1412" mass="148406">MLDSFWCPECGRVLCESHRHQHTCERLDQQKERNKHISKSFSSSGVTKEQLQAEMAEAEARREAADEERRNAARRRAVEEDSQRQERKGRRLVLAQKARSVEGFLQGVSRDTDANERRGRRATDELLELYTRARRISLTLYNEYEHPSLPGLADEDWEGMKEIYARARELTGMHVMTEDGPLDMRNPWDPPPPPEEGGPADLDGAGGSAAAAAAGRGAVGAAGVAAELDAKGRAPEAALAVVAAPRVQPTGENGGRPWCTAGKYDHRQYLALKLLGKTLRYTVDLSGAGCGCNAAFYLTSMRQNTHVSECSDYYCDANNVCGESCAEIDIQDAEAVWAAGHLGSQTRWHLDSQYPAGHLDGHLARAGHLARDTCGLGGGYGGGDGWDGPRDWGSAEYGKGSRCIDTAKPFEVATSFPVDARGTLAAMEVTLTQAGKNCPLTVFLDQYEGMAELSKTLEEGMTPIVSYWSANDMLWMDGQGQDGSGPCAFDDMGACGKTVRFFNFSLEEIKGGAGAGGAKAASGASAGSRPPPGFTAASGYDNAAAPASPAPAAAPGASSPGSVTVASCPGRFDVPGYGKVAIVPTGWADADGYKPVDVTESGELVAHMDARAYFADTCTAGKYDHEQYLALKLLGKAIRYKVDLSGAGCGCNAAFYLTSMRQNSHKSECSDFYCDANNVCGESCAEIDIQEANQLAWHSTLHTAQDHSGVGGGYGGGDSWDGPRDWGPADYGKGAQCVDTARPFEVLAAFPVDGQGTLAAMEVTLSQEGKTCPLSVRIGSYEGMAELTKALKEGMTPILSYWSANDMLWMDGVGSDGQGPCRVDDMDACGESVRFFDFSVEEIGASGQGVASEAAPKSSTGNRPPAGVTAASGYGDGGSPAPAPAAKKKSGAAKKPISVECPGSFDVPGYGKVELVPTGWADDDFKPVDVSRKGQLVAHMDARAYFADACTAGRYDHRQYLAPNLLGKAIKYTVDLSGAGCGCNAAFYLTSMRQNTKVSTCSDYYCDANNVCGESCAEIDIMEANQFAWHSTLHTAQDHSGIGGGYGGGDSWDGPRDWGSAEFGKGSRCVDTTKPFEVSAAFPVDEQGTLAAMEVTLSQAGKSCPLIVRLGSYEGMAELSEALREGMTPIVSYWSANDMLWMDGKGQDGQGPCGADDMDACGESVVLSNFSIEKVHGRGQSNAAAPAAASGSTSDSSSPAAACSRTQKDDCRNTRCCAEAGMQCYEKHEWWAACKEACVPGSTDPEDTGADRTPWSCKPFGKRAPGAAASSSSSNRSSGDVATSPGSPQGQVLIKVKVAEDLPILSVGAELKLEIGGQRLRAKLLEESSALDGSSLLQRLDSEDAALPLLAAAAEPAPAGALRRAAAPLLLSALLAAAVAVALRRRGAGGAGRHGRAAAWQLMADSELGTPA</sequence>
<evidence type="ECO:0000313" key="11">
    <source>
        <dbReference type="EMBL" id="CAK0846147.1"/>
    </source>
</evidence>
<dbReference type="InterPro" id="IPR001722">
    <property type="entry name" value="Glyco_hydro_7"/>
</dbReference>
<evidence type="ECO:0000256" key="9">
    <source>
        <dbReference type="ARBA" id="ARBA00023326"/>
    </source>
</evidence>
<feature type="region of interest" description="Disordered" evidence="10">
    <location>
        <begin position="1181"/>
        <end position="1204"/>
    </location>
</feature>
<comment type="caution">
    <text evidence="11">The sequence shown here is derived from an EMBL/GenBank/DDBJ whole genome shotgun (WGS) entry which is preliminary data.</text>
</comment>
<dbReference type="EC" id="3.2.1.91" evidence="3"/>
<dbReference type="PRINTS" id="PR00734">
    <property type="entry name" value="GLHYDRLASE7"/>
</dbReference>
<feature type="compositionally biased region" description="Low complexity" evidence="10">
    <location>
        <begin position="1267"/>
        <end position="1278"/>
    </location>
</feature>
<protein>
    <recommendedName>
        <fullName evidence="3">cellulose 1,4-beta-cellobiosidase (non-reducing end)</fullName>
        <ecNumber evidence="3">3.2.1.91</ecNumber>
    </recommendedName>
</protein>
<evidence type="ECO:0000256" key="10">
    <source>
        <dbReference type="SAM" id="MobiDB-lite"/>
    </source>
</evidence>
<evidence type="ECO:0000256" key="6">
    <source>
        <dbReference type="ARBA" id="ARBA00023001"/>
    </source>
</evidence>
<accession>A0ABN9TKE8</accession>
<keyword evidence="4" id="KW-0732">Signal</keyword>
<feature type="compositionally biased region" description="Low complexity" evidence="10">
    <location>
        <begin position="197"/>
        <end position="209"/>
    </location>
</feature>
<comment type="similarity">
    <text evidence="2">Belongs to the glycosyl hydrolase 7 (cellulase C) family.</text>
</comment>
<dbReference type="EMBL" id="CAUYUJ010014800">
    <property type="protein sequence ID" value="CAK0846147.1"/>
    <property type="molecule type" value="Genomic_DNA"/>
</dbReference>
<comment type="catalytic activity">
    <reaction evidence="1">
        <text>Hydrolysis of (1-&gt;4)-beta-D-glucosidic linkages in cellulose and cellotetraose, releasing cellobiose from the non-reducing ends of the chains.</text>
        <dbReference type="EC" id="3.2.1.91"/>
    </reaction>
</comment>
<dbReference type="Proteomes" id="UP001189429">
    <property type="component" value="Unassembled WGS sequence"/>
</dbReference>